<dbReference type="KEGG" id="tra:Trad_0019"/>
<dbReference type="PANTHER" id="PTHR11070:SF2">
    <property type="entry name" value="ATP-DEPENDENT DNA HELICASE SRS2"/>
    <property type="match status" value="1"/>
</dbReference>
<dbReference type="GO" id="GO:0043138">
    <property type="term" value="F:3'-5' DNA helicase activity"/>
    <property type="evidence" value="ECO:0007669"/>
    <property type="project" value="UniProtKB-EC"/>
</dbReference>
<comment type="catalytic activity">
    <reaction evidence="13">
        <text>ATP + H2O = ADP + phosphate + H(+)</text>
        <dbReference type="Rhea" id="RHEA:13065"/>
        <dbReference type="ChEBI" id="CHEBI:15377"/>
        <dbReference type="ChEBI" id="CHEBI:15378"/>
        <dbReference type="ChEBI" id="CHEBI:30616"/>
        <dbReference type="ChEBI" id="CHEBI:43474"/>
        <dbReference type="ChEBI" id="CHEBI:456216"/>
        <dbReference type="EC" id="5.6.2.4"/>
    </reaction>
</comment>
<dbReference type="SUPFAM" id="SSF52980">
    <property type="entry name" value="Restriction endonuclease-like"/>
    <property type="match status" value="1"/>
</dbReference>
<evidence type="ECO:0000256" key="4">
    <source>
        <dbReference type="ARBA" id="ARBA00022801"/>
    </source>
</evidence>
<dbReference type="InterPro" id="IPR027417">
    <property type="entry name" value="P-loop_NTPase"/>
</dbReference>
<dbReference type="Pfam" id="PF00580">
    <property type="entry name" value="UvrD-helicase"/>
    <property type="match status" value="1"/>
</dbReference>
<reference evidence="19" key="1">
    <citation type="submission" date="2010-05" db="EMBL/GenBank/DDBJ databases">
        <title>The complete genome of Truepera radiovictris DSM 17093.</title>
        <authorList>
            <consortium name="US DOE Joint Genome Institute (JGI-PGF)"/>
            <person name="Lucas S."/>
            <person name="Copeland A."/>
            <person name="Lapidus A."/>
            <person name="Glavina del Rio T."/>
            <person name="Dalin E."/>
            <person name="Tice H."/>
            <person name="Bruce D."/>
            <person name="Goodwin L."/>
            <person name="Pitluck S."/>
            <person name="Kyrpides N."/>
            <person name="Mavromatis K."/>
            <person name="Ovchinnikova G."/>
            <person name="Munk A.C."/>
            <person name="Detter J.C."/>
            <person name="Han C."/>
            <person name="Tapia R."/>
            <person name="Land M."/>
            <person name="Hauser L."/>
            <person name="Markowitz V."/>
            <person name="Cheng J.-F."/>
            <person name="Hugenholtz P."/>
            <person name="Woyke T."/>
            <person name="Wu D."/>
            <person name="Tindall B."/>
            <person name="Pomrenke H.G."/>
            <person name="Brambilla E."/>
            <person name="Klenk H.-P."/>
            <person name="Eisen J.A."/>
        </authorList>
    </citation>
    <scope>NUCLEOTIDE SEQUENCE [LARGE SCALE GENOMIC DNA]</scope>
    <source>
        <strain evidence="19">DSM 17093 / CIP 108686 / LMG 22925 / RQ-24</strain>
    </source>
</reference>
<feature type="domain" description="UvrD-like helicase C-terminal" evidence="17">
    <location>
        <begin position="300"/>
        <end position="571"/>
    </location>
</feature>
<dbReference type="EC" id="5.6.2.4" evidence="12"/>
<keyword evidence="4 14" id="KW-0378">Hydrolase</keyword>
<keyword evidence="1" id="KW-0540">Nuclease</keyword>
<comment type="catalytic activity">
    <reaction evidence="11">
        <text>Couples ATP hydrolysis with the unwinding of duplex DNA by translocating in the 3'-5' direction.</text>
        <dbReference type="EC" id="5.6.2.4"/>
    </reaction>
</comment>
<gene>
    <name evidence="18" type="ordered locus">Trad_0019</name>
</gene>
<sequence length="924" mass="100705">MKLRVASAGTGKTTSLVRRYLELIGAGTPLRRLAGVTFTGVGAAELRTRVRAGVAEVGATGRFLDLAFPPEHRPRFEEAALELSGATLTTIHGFMAAALRLNAPLLGLDPDFGALGEWEARALFEEELATLRFLARAPEHALHAPLQRLAGGAEALCTQLFAARALAERFRLAAAASERERDLLALFEAAYARYRTRLGALLLPPPEIERRALELTRHPEAMARLRARYQLLLVDEFQDVNPVQGRFFEALEASGLTLEVVGDPKQAIYGFRHADVEVFRGALRRARARGELAPPLTETRRHAQVVTRFLNHLTRAFAERGWGFSAAEAPEVTCAGPQAAERGRVEIHWVTGEAAMGELRAYEARVLAGRVAALLERYAPREVAVLARSYAGLAQMEGALRALGVPATMLQGRGYFERLEIRDLYHALKVGLDPQGLSLAAWLRGPFAGLSLGDVERVVLAEAPLATLERLAPEVSRRLERLREVVRRGPVEALKLLVRAPLIGERRYVDFLEPRARENVDALLFAVAAHPPPDVGALLENLRRLSRQEDAGDVPQSGDGVSLLTVHRAKGLEWPVVALFDLGRFDTPRAAALYVAPGSGEVALEGSGAFAELEAAARARDAEESYRLLYVAASRARDVLLVSGSVKGGRPRGWAAALAALGFGPEARPWARGDFVLQRWPAQRVAPAAAAVADERALPAAPWTTRRFLEPPQPPLCSPSAAATLGDEGDESCEPLPITDPDEGEPLPGRARAVGTLVHYAVSQNWSARSATHLRNLEAQEVMFAFSAAERAEILAEVAELLGRYEALLGAALPALEAREADFAELPFALPFAGTVWQGVIDRLYCAGGRWYLDDYKTDRTVRPESYYRQLGLYARAAWAVRGLRPEVRLVYLRAQQVVRVPEEALEGALEALLARAPPDLRSA</sequence>
<evidence type="ECO:0000256" key="14">
    <source>
        <dbReference type="PROSITE-ProRule" id="PRU00560"/>
    </source>
</evidence>
<keyword evidence="8" id="KW-0238">DNA-binding</keyword>
<evidence type="ECO:0000313" key="18">
    <source>
        <dbReference type="EMBL" id="ADI13162.1"/>
    </source>
</evidence>
<name>D7CWS1_TRURR</name>
<dbReference type="EMBL" id="CP002049">
    <property type="protein sequence ID" value="ADI13162.1"/>
    <property type="molecule type" value="Genomic_DNA"/>
</dbReference>
<dbReference type="STRING" id="649638.Trad_0019"/>
<evidence type="ECO:0000256" key="13">
    <source>
        <dbReference type="ARBA" id="ARBA00048988"/>
    </source>
</evidence>
<dbReference type="AlphaFoldDB" id="D7CWS1"/>
<evidence type="ECO:0000256" key="7">
    <source>
        <dbReference type="ARBA" id="ARBA00022840"/>
    </source>
</evidence>
<evidence type="ECO:0000256" key="6">
    <source>
        <dbReference type="ARBA" id="ARBA00022839"/>
    </source>
</evidence>
<feature type="binding site" evidence="14">
    <location>
        <begin position="6"/>
        <end position="13"/>
    </location>
    <ligand>
        <name>ATP</name>
        <dbReference type="ChEBI" id="CHEBI:30616"/>
    </ligand>
</feature>
<dbReference type="InterPro" id="IPR014016">
    <property type="entry name" value="UvrD-like_ATP-bd"/>
</dbReference>
<evidence type="ECO:0000259" key="17">
    <source>
        <dbReference type="PROSITE" id="PS51217"/>
    </source>
</evidence>
<dbReference type="PROSITE" id="PS51198">
    <property type="entry name" value="UVRD_HELICASE_ATP_BIND"/>
    <property type="match status" value="1"/>
</dbReference>
<dbReference type="Pfam" id="PF13361">
    <property type="entry name" value="UvrD_C"/>
    <property type="match status" value="1"/>
</dbReference>
<evidence type="ECO:0000256" key="2">
    <source>
        <dbReference type="ARBA" id="ARBA00022741"/>
    </source>
</evidence>
<dbReference type="OrthoDB" id="9810135at2"/>
<evidence type="ECO:0000256" key="11">
    <source>
        <dbReference type="ARBA" id="ARBA00034617"/>
    </source>
</evidence>
<reference evidence="18 19" key="2">
    <citation type="journal article" date="2011" name="Stand. Genomic Sci.">
        <title>Complete genome sequence of Truepera radiovictrix type strain (RQ-24).</title>
        <authorList>
            <person name="Ivanova N."/>
            <person name="Rohde C."/>
            <person name="Munk C."/>
            <person name="Nolan M."/>
            <person name="Lucas S."/>
            <person name="Del Rio T.G."/>
            <person name="Tice H."/>
            <person name="Deshpande S."/>
            <person name="Cheng J.F."/>
            <person name="Tapia R."/>
            <person name="Han C."/>
            <person name="Goodwin L."/>
            <person name="Pitluck S."/>
            <person name="Liolios K."/>
            <person name="Mavromatis K."/>
            <person name="Mikhailova N."/>
            <person name="Pati A."/>
            <person name="Chen A."/>
            <person name="Palaniappan K."/>
            <person name="Land M."/>
            <person name="Hauser L."/>
            <person name="Chang Y.J."/>
            <person name="Jeffries C.D."/>
            <person name="Brambilla E."/>
            <person name="Rohde M."/>
            <person name="Goker M."/>
            <person name="Tindall B.J."/>
            <person name="Woyke T."/>
            <person name="Bristow J."/>
            <person name="Eisen J.A."/>
            <person name="Markowitz V."/>
            <person name="Hugenholtz P."/>
            <person name="Kyrpides N.C."/>
            <person name="Klenk H.P."/>
            <person name="Lapidus A."/>
        </authorList>
    </citation>
    <scope>NUCLEOTIDE SEQUENCE [LARGE SCALE GENOMIC DNA]</scope>
    <source>
        <strain evidence="19">DSM 17093 / CIP 108686 / LMG 22925 / RQ-24</strain>
    </source>
</reference>
<dbReference type="GO" id="GO:0005829">
    <property type="term" value="C:cytosol"/>
    <property type="evidence" value="ECO:0007669"/>
    <property type="project" value="TreeGrafter"/>
</dbReference>
<dbReference type="Gene3D" id="3.90.320.10">
    <property type="match status" value="1"/>
</dbReference>
<dbReference type="PANTHER" id="PTHR11070">
    <property type="entry name" value="UVRD / RECB / PCRA DNA HELICASE FAMILY MEMBER"/>
    <property type="match status" value="1"/>
</dbReference>
<dbReference type="InterPro" id="IPR038726">
    <property type="entry name" value="PDDEXK_AddAB-type"/>
</dbReference>
<keyword evidence="9" id="KW-0234">DNA repair</keyword>
<keyword evidence="3" id="KW-0227">DNA damage</keyword>
<dbReference type="InterPro" id="IPR011335">
    <property type="entry name" value="Restrct_endonuc-II-like"/>
</dbReference>
<evidence type="ECO:0000256" key="9">
    <source>
        <dbReference type="ARBA" id="ARBA00023204"/>
    </source>
</evidence>
<keyword evidence="7 14" id="KW-0067">ATP-binding</keyword>
<keyword evidence="2 14" id="KW-0547">Nucleotide-binding</keyword>
<dbReference type="RefSeq" id="WP_013176542.1">
    <property type="nucleotide sequence ID" value="NC_014221.1"/>
</dbReference>
<evidence type="ECO:0000256" key="5">
    <source>
        <dbReference type="ARBA" id="ARBA00022806"/>
    </source>
</evidence>
<dbReference type="eggNOG" id="COG1074">
    <property type="taxonomic scope" value="Bacteria"/>
</dbReference>
<feature type="domain" description="UvrD-like helicase ATP-binding" evidence="16">
    <location>
        <begin position="1"/>
        <end position="303"/>
    </location>
</feature>
<keyword evidence="5 14" id="KW-0347">Helicase</keyword>
<organism evidence="18 19">
    <name type="scientific">Truepera radiovictrix (strain DSM 17093 / CIP 108686 / LMG 22925 / RQ-24)</name>
    <dbReference type="NCBI Taxonomy" id="649638"/>
    <lineage>
        <taxon>Bacteria</taxon>
        <taxon>Thermotogati</taxon>
        <taxon>Deinococcota</taxon>
        <taxon>Deinococci</taxon>
        <taxon>Trueperales</taxon>
        <taxon>Trueperaceae</taxon>
        <taxon>Truepera</taxon>
    </lineage>
</organism>
<dbReference type="GO" id="GO:0005524">
    <property type="term" value="F:ATP binding"/>
    <property type="evidence" value="ECO:0007669"/>
    <property type="project" value="UniProtKB-UniRule"/>
</dbReference>
<dbReference type="PROSITE" id="PS51217">
    <property type="entry name" value="UVRD_HELICASE_CTER"/>
    <property type="match status" value="1"/>
</dbReference>
<dbReference type="Gene3D" id="3.40.50.300">
    <property type="entry name" value="P-loop containing nucleotide triphosphate hydrolases"/>
    <property type="match status" value="4"/>
</dbReference>
<dbReference type="GO" id="GO:0003677">
    <property type="term" value="F:DNA binding"/>
    <property type="evidence" value="ECO:0007669"/>
    <property type="project" value="UniProtKB-KW"/>
</dbReference>
<evidence type="ECO:0000256" key="8">
    <source>
        <dbReference type="ARBA" id="ARBA00023125"/>
    </source>
</evidence>
<dbReference type="SUPFAM" id="SSF52540">
    <property type="entry name" value="P-loop containing nucleoside triphosphate hydrolases"/>
    <property type="match status" value="1"/>
</dbReference>
<dbReference type="InterPro" id="IPR000212">
    <property type="entry name" value="DNA_helicase_UvrD/REP"/>
</dbReference>
<evidence type="ECO:0000256" key="12">
    <source>
        <dbReference type="ARBA" id="ARBA00034808"/>
    </source>
</evidence>
<keyword evidence="19" id="KW-1185">Reference proteome</keyword>
<evidence type="ECO:0000256" key="3">
    <source>
        <dbReference type="ARBA" id="ARBA00022763"/>
    </source>
</evidence>
<evidence type="ECO:0000256" key="10">
    <source>
        <dbReference type="ARBA" id="ARBA00023235"/>
    </source>
</evidence>
<dbReference type="GO" id="GO:0004527">
    <property type="term" value="F:exonuclease activity"/>
    <property type="evidence" value="ECO:0007669"/>
    <property type="project" value="UniProtKB-KW"/>
</dbReference>
<evidence type="ECO:0000313" key="19">
    <source>
        <dbReference type="Proteomes" id="UP000000379"/>
    </source>
</evidence>
<dbReference type="HOGENOM" id="CLU_001114_1_0_0"/>
<dbReference type="Pfam" id="PF12705">
    <property type="entry name" value="PDDEXK_1"/>
    <property type="match status" value="1"/>
</dbReference>
<evidence type="ECO:0000259" key="16">
    <source>
        <dbReference type="PROSITE" id="PS51198"/>
    </source>
</evidence>
<protein>
    <recommendedName>
        <fullName evidence="12">DNA 3'-5' helicase</fullName>
        <ecNumber evidence="12">5.6.2.4</ecNumber>
    </recommendedName>
</protein>
<accession>D7CWS1</accession>
<evidence type="ECO:0000256" key="15">
    <source>
        <dbReference type="SAM" id="MobiDB-lite"/>
    </source>
</evidence>
<feature type="region of interest" description="Disordered" evidence="15">
    <location>
        <begin position="709"/>
        <end position="749"/>
    </location>
</feature>
<keyword evidence="6" id="KW-0269">Exonuclease</keyword>
<proteinExistence type="predicted"/>
<dbReference type="InterPro" id="IPR014017">
    <property type="entry name" value="DNA_helicase_UvrD-like_C"/>
</dbReference>
<evidence type="ECO:0000256" key="1">
    <source>
        <dbReference type="ARBA" id="ARBA00022722"/>
    </source>
</evidence>
<dbReference type="Proteomes" id="UP000000379">
    <property type="component" value="Chromosome"/>
</dbReference>
<dbReference type="GO" id="GO:0000725">
    <property type="term" value="P:recombinational repair"/>
    <property type="evidence" value="ECO:0007669"/>
    <property type="project" value="TreeGrafter"/>
</dbReference>
<dbReference type="InterPro" id="IPR011604">
    <property type="entry name" value="PDDEXK-like_dom_sf"/>
</dbReference>
<keyword evidence="10" id="KW-0413">Isomerase</keyword>